<dbReference type="Pfam" id="PF25323">
    <property type="entry name" value="6TM_PilS"/>
    <property type="match status" value="1"/>
</dbReference>
<dbReference type="InterPro" id="IPR036890">
    <property type="entry name" value="HATPase_C_sf"/>
</dbReference>
<sequence length="411" mass="45710">MKALLSKFSHLSTINLILALRAMSILVQLCLVLFVTFALHYDIPLFPVLTIVLIEVCFNGVSYWRYQKKLRHGSVDIAIQLLADVLFLAMLLYFSGGATNAFISLLLIPIAIAAVSLPPSGLMLVACTAVLTYSLLLWTMPMHVMHGNMEGHFIGMWINFLFSAVVVSIVVAYLARAIKQHEIKLAQYREQQLKRERIIALGVASAQVTHNLATPIATMNLLIDELMEENIENQDVVKDLKQQVERCNASLHAFRETSEQIRTDQKFHINSDFLLNQLEQHCRLTYPESRFEFTSSLHKVVLASDASLLPALINIIDNAVRANVDIEQGVVKVVEKTTGGEWHLEVIDSGHGFFVEQLEKLGDYVQPSEHGFGISILLSNTSIERLSGKLTLSNAASGGAVVTLTLPIIKH</sequence>
<name>A0A919BNZ3_9GAMM</name>
<dbReference type="Proteomes" id="UP000623842">
    <property type="component" value="Unassembled WGS sequence"/>
</dbReference>
<evidence type="ECO:0000259" key="9">
    <source>
        <dbReference type="PROSITE" id="PS50109"/>
    </source>
</evidence>
<keyword evidence="8" id="KW-0472">Membrane</keyword>
<dbReference type="GO" id="GO:0005886">
    <property type="term" value="C:plasma membrane"/>
    <property type="evidence" value="ECO:0007669"/>
    <property type="project" value="TreeGrafter"/>
</dbReference>
<gene>
    <name evidence="10" type="primary">prrB</name>
    <name evidence="10" type="ORF">GCM10017161_37930</name>
</gene>
<keyword evidence="8" id="KW-0812">Transmembrane</keyword>
<dbReference type="SMART" id="SM00387">
    <property type="entry name" value="HATPase_c"/>
    <property type="match status" value="1"/>
</dbReference>
<dbReference type="PANTHER" id="PTHR44936">
    <property type="entry name" value="SENSOR PROTEIN CREC"/>
    <property type="match status" value="1"/>
</dbReference>
<keyword evidence="7" id="KW-0175">Coiled coil</keyword>
<accession>A0A919BNZ3</accession>
<keyword evidence="8" id="KW-1133">Transmembrane helix</keyword>
<dbReference type="GO" id="GO:0005524">
    <property type="term" value="F:ATP binding"/>
    <property type="evidence" value="ECO:0007669"/>
    <property type="project" value="UniProtKB-KW"/>
</dbReference>
<evidence type="ECO:0000256" key="3">
    <source>
        <dbReference type="ARBA" id="ARBA00022679"/>
    </source>
</evidence>
<dbReference type="PANTHER" id="PTHR44936:SF10">
    <property type="entry name" value="SENSOR PROTEIN RSTB"/>
    <property type="match status" value="1"/>
</dbReference>
<evidence type="ECO:0000256" key="4">
    <source>
        <dbReference type="ARBA" id="ARBA00022741"/>
    </source>
</evidence>
<dbReference type="RefSeq" id="WP_189773939.1">
    <property type="nucleotide sequence ID" value="NZ_BNCK01000010.1"/>
</dbReference>
<feature type="transmembrane region" description="Helical" evidence="8">
    <location>
        <begin position="153"/>
        <end position="175"/>
    </location>
</feature>
<evidence type="ECO:0000313" key="11">
    <source>
        <dbReference type="Proteomes" id="UP000623842"/>
    </source>
</evidence>
<feature type="transmembrane region" description="Helical" evidence="8">
    <location>
        <begin position="12"/>
        <end position="39"/>
    </location>
</feature>
<feature type="coiled-coil region" evidence="7">
    <location>
        <begin position="223"/>
        <end position="257"/>
    </location>
</feature>
<dbReference type="GO" id="GO:0000155">
    <property type="term" value="F:phosphorelay sensor kinase activity"/>
    <property type="evidence" value="ECO:0007669"/>
    <property type="project" value="TreeGrafter"/>
</dbReference>
<comment type="catalytic activity">
    <reaction evidence="1">
        <text>ATP + protein L-histidine = ADP + protein N-phospho-L-histidine.</text>
        <dbReference type="EC" id="2.7.13.3"/>
    </reaction>
</comment>
<reference evidence="10" key="2">
    <citation type="submission" date="2020-09" db="EMBL/GenBank/DDBJ databases">
        <authorList>
            <person name="Sun Q."/>
            <person name="Kim S."/>
        </authorList>
    </citation>
    <scope>NUCLEOTIDE SEQUENCE</scope>
    <source>
        <strain evidence="10">KCTC 42731</strain>
    </source>
</reference>
<dbReference type="AlphaFoldDB" id="A0A919BNZ3"/>
<feature type="transmembrane region" description="Helical" evidence="8">
    <location>
        <begin position="45"/>
        <end position="65"/>
    </location>
</feature>
<evidence type="ECO:0000313" key="10">
    <source>
        <dbReference type="EMBL" id="GHG04739.1"/>
    </source>
</evidence>
<evidence type="ECO:0000256" key="6">
    <source>
        <dbReference type="ARBA" id="ARBA00022840"/>
    </source>
</evidence>
<evidence type="ECO:0000256" key="2">
    <source>
        <dbReference type="ARBA" id="ARBA00012438"/>
    </source>
</evidence>
<organism evidence="10 11">
    <name type="scientific">Thalassotalea marina</name>
    <dbReference type="NCBI Taxonomy" id="1673741"/>
    <lineage>
        <taxon>Bacteria</taxon>
        <taxon>Pseudomonadati</taxon>
        <taxon>Pseudomonadota</taxon>
        <taxon>Gammaproteobacteria</taxon>
        <taxon>Alteromonadales</taxon>
        <taxon>Colwelliaceae</taxon>
        <taxon>Thalassotalea</taxon>
    </lineage>
</organism>
<dbReference type="InterPro" id="IPR005467">
    <property type="entry name" value="His_kinase_dom"/>
</dbReference>
<dbReference type="EC" id="2.7.13.3" evidence="2"/>
<keyword evidence="3" id="KW-0808">Transferase</keyword>
<comment type="caution">
    <text evidence="10">The sequence shown here is derived from an EMBL/GenBank/DDBJ whole genome shotgun (WGS) entry which is preliminary data.</text>
</comment>
<dbReference type="InterPro" id="IPR050980">
    <property type="entry name" value="2C_sensor_his_kinase"/>
</dbReference>
<keyword evidence="6" id="KW-0067">ATP-binding</keyword>
<dbReference type="Pfam" id="PF02518">
    <property type="entry name" value="HATPase_c"/>
    <property type="match status" value="1"/>
</dbReference>
<dbReference type="PROSITE" id="PS50109">
    <property type="entry name" value="HIS_KIN"/>
    <property type="match status" value="1"/>
</dbReference>
<feature type="transmembrane region" description="Helical" evidence="8">
    <location>
        <begin position="122"/>
        <end position="141"/>
    </location>
</feature>
<feature type="domain" description="Histidine kinase" evidence="9">
    <location>
        <begin position="207"/>
        <end position="410"/>
    </location>
</feature>
<dbReference type="InterPro" id="IPR003594">
    <property type="entry name" value="HATPase_dom"/>
</dbReference>
<reference evidence="10" key="1">
    <citation type="journal article" date="2014" name="Int. J. Syst. Evol. Microbiol.">
        <title>Complete genome sequence of Corynebacterium casei LMG S-19264T (=DSM 44701T), isolated from a smear-ripened cheese.</title>
        <authorList>
            <consortium name="US DOE Joint Genome Institute (JGI-PGF)"/>
            <person name="Walter F."/>
            <person name="Albersmeier A."/>
            <person name="Kalinowski J."/>
            <person name="Ruckert C."/>
        </authorList>
    </citation>
    <scope>NUCLEOTIDE SEQUENCE</scope>
    <source>
        <strain evidence="10">KCTC 42731</strain>
    </source>
</reference>
<evidence type="ECO:0000256" key="8">
    <source>
        <dbReference type="SAM" id="Phobius"/>
    </source>
</evidence>
<keyword evidence="4" id="KW-0547">Nucleotide-binding</keyword>
<dbReference type="Gene3D" id="3.30.565.10">
    <property type="entry name" value="Histidine kinase-like ATPase, C-terminal domain"/>
    <property type="match status" value="1"/>
</dbReference>
<proteinExistence type="predicted"/>
<dbReference type="SUPFAM" id="SSF55874">
    <property type="entry name" value="ATPase domain of HSP90 chaperone/DNA topoisomerase II/histidine kinase"/>
    <property type="match status" value="1"/>
</dbReference>
<dbReference type="EMBL" id="BNCK01000010">
    <property type="protein sequence ID" value="GHG04739.1"/>
    <property type="molecule type" value="Genomic_DNA"/>
</dbReference>
<keyword evidence="5 10" id="KW-0418">Kinase</keyword>
<evidence type="ECO:0000256" key="7">
    <source>
        <dbReference type="SAM" id="Coils"/>
    </source>
</evidence>
<evidence type="ECO:0000256" key="1">
    <source>
        <dbReference type="ARBA" id="ARBA00000085"/>
    </source>
</evidence>
<evidence type="ECO:0000256" key="5">
    <source>
        <dbReference type="ARBA" id="ARBA00022777"/>
    </source>
</evidence>
<keyword evidence="11" id="KW-1185">Reference proteome</keyword>
<protein>
    <recommendedName>
        <fullName evidence="2">histidine kinase</fullName>
        <ecNumber evidence="2">2.7.13.3</ecNumber>
    </recommendedName>
</protein>